<dbReference type="Proteomes" id="UP000232003">
    <property type="component" value="Chromosome"/>
</dbReference>
<dbReference type="AlphaFoldDB" id="A0A2K8T1W1"/>
<dbReference type="EMBL" id="CP024785">
    <property type="protein sequence ID" value="AUB41698.1"/>
    <property type="molecule type" value="Genomic_DNA"/>
</dbReference>
<evidence type="ECO:0000313" key="2">
    <source>
        <dbReference type="Proteomes" id="UP000232003"/>
    </source>
</evidence>
<keyword evidence="2" id="KW-1185">Reference proteome</keyword>
<proteinExistence type="predicted"/>
<organism evidence="1 2">
    <name type="scientific">Nostoc flagelliforme CCNUN1</name>
    <dbReference type="NCBI Taxonomy" id="2038116"/>
    <lineage>
        <taxon>Bacteria</taxon>
        <taxon>Bacillati</taxon>
        <taxon>Cyanobacteriota</taxon>
        <taxon>Cyanophyceae</taxon>
        <taxon>Nostocales</taxon>
        <taxon>Nostocaceae</taxon>
        <taxon>Nostoc</taxon>
    </lineage>
</organism>
<protein>
    <submittedName>
        <fullName evidence="1">Uncharacterized protein</fullName>
    </submittedName>
</protein>
<dbReference type="KEGG" id="nfl:COO91_07760"/>
<name>A0A2K8T1W1_9NOSO</name>
<sequence length="66" mass="7160">MPMNQLQIQSLSAIDGYILLVFYTSGKCWQFRVISPDGSVFGSEKIFYTPQAAREAGISWIGGGGA</sequence>
<accession>A0A2K8T1W1</accession>
<dbReference type="OrthoDB" id="515822at2"/>
<gene>
    <name evidence="1" type="ORF">COO91_07760</name>
</gene>
<evidence type="ECO:0000313" key="1">
    <source>
        <dbReference type="EMBL" id="AUB41698.1"/>
    </source>
</evidence>
<reference evidence="1 2" key="1">
    <citation type="submission" date="2017-11" db="EMBL/GenBank/DDBJ databases">
        <title>Complete genome of a free-living desiccation-tolerant cyanobacterium and its photosynthetic adaptation to extreme terrestrial habitat.</title>
        <authorList>
            <person name="Shang J."/>
        </authorList>
    </citation>
    <scope>NUCLEOTIDE SEQUENCE [LARGE SCALE GENOMIC DNA]</scope>
    <source>
        <strain evidence="1 2">CCNUN1</strain>
    </source>
</reference>